<dbReference type="EMBL" id="SMGQ01000011">
    <property type="protein sequence ID" value="TCK98068.1"/>
    <property type="molecule type" value="Genomic_DNA"/>
</dbReference>
<proteinExistence type="predicted"/>
<comment type="caution">
    <text evidence="1">The sequence shown here is derived from an EMBL/GenBank/DDBJ whole genome shotgun (WGS) entry which is preliminary data.</text>
</comment>
<dbReference type="InterPro" id="IPR047741">
    <property type="entry name" value="DIP1984-like"/>
</dbReference>
<organism evidence="1 2">
    <name type="scientific">Natranaerovirga hydrolytica</name>
    <dbReference type="NCBI Taxonomy" id="680378"/>
    <lineage>
        <taxon>Bacteria</taxon>
        <taxon>Bacillati</taxon>
        <taxon>Bacillota</taxon>
        <taxon>Clostridia</taxon>
        <taxon>Lachnospirales</taxon>
        <taxon>Natranaerovirgaceae</taxon>
        <taxon>Natranaerovirga</taxon>
    </lineage>
</organism>
<evidence type="ECO:0008006" key="3">
    <source>
        <dbReference type="Google" id="ProtNLM"/>
    </source>
</evidence>
<keyword evidence="2" id="KW-1185">Reference proteome</keyword>
<name>A0A4R1MXR5_9FIRM</name>
<dbReference type="NCBIfam" id="NF038048">
    <property type="entry name" value="DIP1984_fam"/>
    <property type="match status" value="1"/>
</dbReference>
<dbReference type="OrthoDB" id="3730241at2"/>
<gene>
    <name evidence="1" type="ORF">EDC19_0485</name>
</gene>
<sequence length="151" mass="17809">MKLAEALMYRSDYQVKIEKLKNRIVNNVQIQEGEELLEDPKTLLKELNFLTSELEEIIQKINRTNSQTPFDENMTISDALAKRDIMMLKRRALEDVFACASIRQTRISRSEIKFMTTIDVLELQKEIDQLSKAFRKIDTKIQELNWKTELL</sequence>
<reference evidence="1 2" key="1">
    <citation type="submission" date="2019-03" db="EMBL/GenBank/DDBJ databases">
        <title>Genomic Encyclopedia of Type Strains, Phase IV (KMG-IV): sequencing the most valuable type-strain genomes for metagenomic binning, comparative biology and taxonomic classification.</title>
        <authorList>
            <person name="Goeker M."/>
        </authorList>
    </citation>
    <scope>NUCLEOTIDE SEQUENCE [LARGE SCALE GENOMIC DNA]</scope>
    <source>
        <strain evidence="1 2">DSM 24176</strain>
    </source>
</reference>
<evidence type="ECO:0000313" key="1">
    <source>
        <dbReference type="EMBL" id="TCK98068.1"/>
    </source>
</evidence>
<evidence type="ECO:0000313" key="2">
    <source>
        <dbReference type="Proteomes" id="UP000294545"/>
    </source>
</evidence>
<dbReference type="Pfam" id="PF20935">
    <property type="entry name" value="DUF6847"/>
    <property type="match status" value="1"/>
</dbReference>
<dbReference type="CDD" id="cd12208">
    <property type="entry name" value="DIP1984-like"/>
    <property type="match status" value="1"/>
</dbReference>
<dbReference type="AlphaFoldDB" id="A0A4R1MXR5"/>
<accession>A0A4R1MXR5</accession>
<dbReference type="RefSeq" id="WP_132279968.1">
    <property type="nucleotide sequence ID" value="NZ_SMGQ01000011.1"/>
</dbReference>
<protein>
    <recommendedName>
        <fullName evidence="3">Septicolysin</fullName>
    </recommendedName>
</protein>
<dbReference type="Gene3D" id="6.10.320.10">
    <property type="match status" value="1"/>
</dbReference>
<dbReference type="Proteomes" id="UP000294545">
    <property type="component" value="Unassembled WGS sequence"/>
</dbReference>